<evidence type="ECO:0000313" key="2">
    <source>
        <dbReference type="Proteomes" id="UP001500064"/>
    </source>
</evidence>
<evidence type="ECO:0000313" key="1">
    <source>
        <dbReference type="EMBL" id="GAA1647278.1"/>
    </source>
</evidence>
<organism evidence="1 2">
    <name type="scientific">Nonomuraea maheshkhaliensis</name>
    <dbReference type="NCBI Taxonomy" id="419590"/>
    <lineage>
        <taxon>Bacteria</taxon>
        <taxon>Bacillati</taxon>
        <taxon>Actinomycetota</taxon>
        <taxon>Actinomycetes</taxon>
        <taxon>Streptosporangiales</taxon>
        <taxon>Streptosporangiaceae</taxon>
        <taxon>Nonomuraea</taxon>
    </lineage>
</organism>
<gene>
    <name evidence="1" type="ORF">GCM10009733_050430</name>
</gene>
<comment type="caution">
    <text evidence="1">The sequence shown here is derived from an EMBL/GenBank/DDBJ whole genome shotgun (WGS) entry which is preliminary data.</text>
</comment>
<accession>A0ABP4RH25</accession>
<name>A0ABP4RH25_9ACTN</name>
<protein>
    <submittedName>
        <fullName evidence="1">Uncharacterized protein</fullName>
    </submittedName>
</protein>
<reference evidence="2" key="1">
    <citation type="journal article" date="2019" name="Int. J. Syst. Evol. Microbiol.">
        <title>The Global Catalogue of Microorganisms (GCM) 10K type strain sequencing project: providing services to taxonomists for standard genome sequencing and annotation.</title>
        <authorList>
            <consortium name="The Broad Institute Genomics Platform"/>
            <consortium name="The Broad Institute Genome Sequencing Center for Infectious Disease"/>
            <person name="Wu L."/>
            <person name="Ma J."/>
        </authorList>
    </citation>
    <scope>NUCLEOTIDE SEQUENCE [LARGE SCALE GENOMIC DNA]</scope>
    <source>
        <strain evidence="2">JCM 13929</strain>
    </source>
</reference>
<dbReference type="EMBL" id="BAAAMU010000038">
    <property type="protein sequence ID" value="GAA1647278.1"/>
    <property type="molecule type" value="Genomic_DNA"/>
</dbReference>
<dbReference type="Proteomes" id="UP001500064">
    <property type="component" value="Unassembled WGS sequence"/>
</dbReference>
<keyword evidence="2" id="KW-1185">Reference proteome</keyword>
<proteinExistence type="predicted"/>
<sequence length="131" mass="13641">MGQHAGRRVGELSDEPVEGVLRLRKDVSGQAGVVRCLHRALLSPGTATSGSPIATALCPARIARSASTTISTASRYARGSIAAVMPGRHVECDRPAISPKRLAGLLLTEPSKLTGHHAERLDAAITATATR</sequence>